<dbReference type="WBParaSite" id="GPLIN_000838600">
    <property type="protein sequence ID" value="GPLIN_000838600"/>
    <property type="gene ID" value="GPLIN_000838600"/>
</dbReference>
<dbReference type="CDD" id="cd00086">
    <property type="entry name" value="homeodomain"/>
    <property type="match status" value="1"/>
</dbReference>
<evidence type="ECO:0000313" key="10">
    <source>
        <dbReference type="WBParaSite" id="GPLIN_000838600"/>
    </source>
</evidence>
<accession>A0A183C691</accession>
<evidence type="ECO:0000256" key="5">
    <source>
        <dbReference type="PROSITE-ProRule" id="PRU00108"/>
    </source>
</evidence>
<organism evidence="9 10">
    <name type="scientific">Globodera pallida</name>
    <name type="common">Potato cyst nematode worm</name>
    <name type="synonym">Heterodera pallida</name>
    <dbReference type="NCBI Taxonomy" id="36090"/>
    <lineage>
        <taxon>Eukaryota</taxon>
        <taxon>Metazoa</taxon>
        <taxon>Ecdysozoa</taxon>
        <taxon>Nematoda</taxon>
        <taxon>Chromadorea</taxon>
        <taxon>Rhabditida</taxon>
        <taxon>Tylenchina</taxon>
        <taxon>Tylenchomorpha</taxon>
        <taxon>Tylenchoidea</taxon>
        <taxon>Heteroderidae</taxon>
        <taxon>Heteroderinae</taxon>
        <taxon>Globodera</taxon>
    </lineage>
</organism>
<name>A0A183C691_GLOPA</name>
<evidence type="ECO:0000256" key="7">
    <source>
        <dbReference type="SAM" id="MobiDB-lite"/>
    </source>
</evidence>
<evidence type="ECO:0000259" key="8">
    <source>
        <dbReference type="PROSITE" id="PS50071"/>
    </source>
</evidence>
<feature type="region of interest" description="Disordered" evidence="7">
    <location>
        <begin position="39"/>
        <end position="75"/>
    </location>
</feature>
<dbReference type="GO" id="GO:0000978">
    <property type="term" value="F:RNA polymerase II cis-regulatory region sequence-specific DNA binding"/>
    <property type="evidence" value="ECO:0007669"/>
    <property type="project" value="TreeGrafter"/>
</dbReference>
<evidence type="ECO:0000256" key="1">
    <source>
        <dbReference type="ARBA" id="ARBA00004123"/>
    </source>
</evidence>
<dbReference type="GO" id="GO:0000981">
    <property type="term" value="F:DNA-binding transcription factor activity, RNA polymerase II-specific"/>
    <property type="evidence" value="ECO:0007669"/>
    <property type="project" value="TreeGrafter"/>
</dbReference>
<dbReference type="SMART" id="SM00389">
    <property type="entry name" value="HOX"/>
    <property type="match status" value="1"/>
</dbReference>
<sequence>MAKGKRKDAGREMTTNVSTVKFLELTERQVKIWFQNRRMKQKKEGKSGLSGFGESGDEDEEGGECPGRINGGGRR</sequence>
<dbReference type="PANTHER" id="PTHR45664:SF2">
    <property type="entry name" value="HOMEOTIC PROTEIN PROBOSCIPEDIA"/>
    <property type="match status" value="1"/>
</dbReference>
<evidence type="ECO:0000256" key="6">
    <source>
        <dbReference type="RuleBase" id="RU000682"/>
    </source>
</evidence>
<feature type="DNA-binding region" description="Homeobox" evidence="5">
    <location>
        <begin position="3"/>
        <end position="45"/>
    </location>
</feature>
<dbReference type="GO" id="GO:0005634">
    <property type="term" value="C:nucleus"/>
    <property type="evidence" value="ECO:0007669"/>
    <property type="project" value="UniProtKB-SubCell"/>
</dbReference>
<dbReference type="AlphaFoldDB" id="A0A183C691"/>
<dbReference type="PROSITE" id="PS50071">
    <property type="entry name" value="HOMEOBOX_2"/>
    <property type="match status" value="1"/>
</dbReference>
<keyword evidence="4 5" id="KW-0539">Nucleus</keyword>
<dbReference type="Pfam" id="PF00046">
    <property type="entry name" value="Homeodomain"/>
    <property type="match status" value="1"/>
</dbReference>
<keyword evidence="9" id="KW-1185">Reference proteome</keyword>
<reference evidence="10" key="3">
    <citation type="submission" date="2016-06" db="UniProtKB">
        <authorList>
            <consortium name="WormBaseParasite"/>
        </authorList>
    </citation>
    <scope>IDENTIFICATION</scope>
</reference>
<feature type="domain" description="Homeobox" evidence="8">
    <location>
        <begin position="1"/>
        <end position="44"/>
    </location>
</feature>
<reference evidence="9" key="2">
    <citation type="submission" date="2014-05" db="EMBL/GenBank/DDBJ databases">
        <title>The genome and life-stage specific transcriptomes of Globodera pallida elucidate key aspects of plant parasitism by a cyst nematode.</title>
        <authorList>
            <person name="Cotton J.A."/>
            <person name="Lilley C.J."/>
            <person name="Jones L.M."/>
            <person name="Kikuchi T."/>
            <person name="Reid A.J."/>
            <person name="Thorpe P."/>
            <person name="Tsai I.J."/>
            <person name="Beasley H."/>
            <person name="Blok V."/>
            <person name="Cock P.J.A."/>
            <person name="Van den Akker S.E."/>
            <person name="Holroyd N."/>
            <person name="Hunt M."/>
            <person name="Mantelin S."/>
            <person name="Naghra H."/>
            <person name="Pain A."/>
            <person name="Palomares-Rius J.E."/>
            <person name="Zarowiecki M."/>
            <person name="Berriman M."/>
            <person name="Jones J.T."/>
            <person name="Urwin P.E."/>
        </authorList>
    </citation>
    <scope>NUCLEOTIDE SEQUENCE [LARGE SCALE GENOMIC DNA]</scope>
    <source>
        <strain evidence="9">Lindley</strain>
    </source>
</reference>
<evidence type="ECO:0000313" key="9">
    <source>
        <dbReference type="Proteomes" id="UP000050741"/>
    </source>
</evidence>
<proteinExistence type="predicted"/>
<dbReference type="InterPro" id="IPR009057">
    <property type="entry name" value="Homeodomain-like_sf"/>
</dbReference>
<evidence type="ECO:0000256" key="3">
    <source>
        <dbReference type="ARBA" id="ARBA00023155"/>
    </source>
</evidence>
<dbReference type="Proteomes" id="UP000050741">
    <property type="component" value="Unassembled WGS sequence"/>
</dbReference>
<keyword evidence="2 5" id="KW-0238">DNA-binding</keyword>
<dbReference type="Gene3D" id="1.10.10.60">
    <property type="entry name" value="Homeodomain-like"/>
    <property type="match status" value="1"/>
</dbReference>
<evidence type="ECO:0000256" key="2">
    <source>
        <dbReference type="ARBA" id="ARBA00023125"/>
    </source>
</evidence>
<reference evidence="9" key="1">
    <citation type="submission" date="2013-12" db="EMBL/GenBank/DDBJ databases">
        <authorList>
            <person name="Aslett M."/>
        </authorList>
    </citation>
    <scope>NUCLEOTIDE SEQUENCE [LARGE SCALE GENOMIC DNA]</scope>
    <source>
        <strain evidence="9">Lindley</strain>
    </source>
</reference>
<protein>
    <submittedName>
        <fullName evidence="10">Homeobox domain-containing protein</fullName>
    </submittedName>
</protein>
<dbReference type="PANTHER" id="PTHR45664">
    <property type="entry name" value="PROTEIN ZERKNUELLT 1-RELATED"/>
    <property type="match status" value="1"/>
</dbReference>
<keyword evidence="3 5" id="KW-0371">Homeobox</keyword>
<evidence type="ECO:0000256" key="4">
    <source>
        <dbReference type="ARBA" id="ARBA00023242"/>
    </source>
</evidence>
<comment type="subcellular location">
    <subcellularLocation>
        <location evidence="1 5 6">Nucleus</location>
    </subcellularLocation>
</comment>
<dbReference type="SUPFAM" id="SSF46689">
    <property type="entry name" value="Homeodomain-like"/>
    <property type="match status" value="1"/>
</dbReference>
<dbReference type="InterPro" id="IPR001356">
    <property type="entry name" value="HD"/>
</dbReference>